<proteinExistence type="predicted"/>
<sequence length="112" mass="12528">MLEQMTEKFQTAMKPVTELATLNMNTMQELAEKQNSLFSTLMSDGMAFAETASQQKDLMSLAEAQKAYLEGVQEKMTESAKSSYTLLTETQQKAGEMLKGMSEEFTTKFTAK</sequence>
<comment type="caution">
    <text evidence="2">The sequence shown here is derived from an EMBL/GenBank/DDBJ whole genome shotgun (WGS) entry which is preliminary data.</text>
</comment>
<dbReference type="AlphaFoldDB" id="A0A1E8FBA9"/>
<dbReference type="Pfam" id="PF09361">
    <property type="entry name" value="Phasin_2"/>
    <property type="match status" value="1"/>
</dbReference>
<dbReference type="InterPro" id="IPR010127">
    <property type="entry name" value="Phasin_subfam-1"/>
</dbReference>
<protein>
    <submittedName>
        <fullName evidence="2">Diguanylate cyclase</fullName>
    </submittedName>
</protein>
<name>A0A1E8FBA9_9ALTE</name>
<feature type="domain" description="Phasin" evidence="1">
    <location>
        <begin position="3"/>
        <end position="99"/>
    </location>
</feature>
<dbReference type="OrthoDB" id="5703736at2"/>
<dbReference type="InterPro" id="IPR018968">
    <property type="entry name" value="Phasin"/>
</dbReference>
<reference evidence="2 3" key="1">
    <citation type="submission" date="2016-09" db="EMBL/GenBank/DDBJ databases">
        <title>Alteromonas lipolytica, a new species isolated from sea water.</title>
        <authorList>
            <person name="Wu Y.-H."/>
            <person name="Cheng H."/>
            <person name="Xu X.-W."/>
        </authorList>
    </citation>
    <scope>NUCLEOTIDE SEQUENCE [LARGE SCALE GENOMIC DNA]</scope>
    <source>
        <strain evidence="2 3">JW12</strain>
    </source>
</reference>
<organism evidence="2 3">
    <name type="scientific">Alteromonas lipolytica</name>
    <dbReference type="NCBI Taxonomy" id="1856405"/>
    <lineage>
        <taxon>Bacteria</taxon>
        <taxon>Pseudomonadati</taxon>
        <taxon>Pseudomonadota</taxon>
        <taxon>Gammaproteobacteria</taxon>
        <taxon>Alteromonadales</taxon>
        <taxon>Alteromonadaceae</taxon>
        <taxon>Alteromonas/Salinimonas group</taxon>
        <taxon>Alteromonas</taxon>
    </lineage>
</organism>
<evidence type="ECO:0000259" key="1">
    <source>
        <dbReference type="Pfam" id="PF09361"/>
    </source>
</evidence>
<gene>
    <name evidence="2" type="ORF">BFC17_02770</name>
</gene>
<dbReference type="Proteomes" id="UP000176037">
    <property type="component" value="Unassembled WGS sequence"/>
</dbReference>
<evidence type="ECO:0000313" key="2">
    <source>
        <dbReference type="EMBL" id="OFI33201.1"/>
    </source>
</evidence>
<dbReference type="RefSeq" id="WP_070177577.1">
    <property type="nucleotide sequence ID" value="NZ_BMJR01000002.1"/>
</dbReference>
<dbReference type="STRING" id="1856405.BFC17_02770"/>
<accession>A0A1E8FBA9</accession>
<dbReference type="NCBIfam" id="TIGR01841">
    <property type="entry name" value="phasin"/>
    <property type="match status" value="1"/>
</dbReference>
<dbReference type="EMBL" id="MJIC01000015">
    <property type="protein sequence ID" value="OFI33201.1"/>
    <property type="molecule type" value="Genomic_DNA"/>
</dbReference>
<keyword evidence="3" id="KW-1185">Reference proteome</keyword>
<evidence type="ECO:0000313" key="3">
    <source>
        <dbReference type="Proteomes" id="UP000176037"/>
    </source>
</evidence>